<dbReference type="InterPro" id="IPR052121">
    <property type="entry name" value="F-box_SCF_Substrate_Recog"/>
</dbReference>
<dbReference type="WBParaSite" id="TREG1_64250.3">
    <property type="protein sequence ID" value="TREG1_64250.3"/>
    <property type="gene ID" value="TREG1_64250"/>
</dbReference>
<dbReference type="PANTHER" id="PTHR46550">
    <property type="entry name" value="F-BOX ONLY PROTEIN 3"/>
    <property type="match status" value="1"/>
</dbReference>
<dbReference type="Proteomes" id="UP000050795">
    <property type="component" value="Unassembled WGS sequence"/>
</dbReference>
<dbReference type="Gene3D" id="1.20.1280.50">
    <property type="match status" value="1"/>
</dbReference>
<keyword evidence="2" id="KW-0833">Ubl conjugation pathway</keyword>
<dbReference type="SMART" id="SM00256">
    <property type="entry name" value="FBOX"/>
    <property type="match status" value="1"/>
</dbReference>
<dbReference type="SUPFAM" id="SSF81383">
    <property type="entry name" value="F-box domain"/>
    <property type="match status" value="1"/>
</dbReference>
<accession>A0AA85K570</accession>
<dbReference type="InterPro" id="IPR036047">
    <property type="entry name" value="F-box-like_dom_sf"/>
</dbReference>
<evidence type="ECO:0000313" key="4">
    <source>
        <dbReference type="Proteomes" id="UP000050795"/>
    </source>
</evidence>
<reference evidence="4" key="1">
    <citation type="submission" date="2022-06" db="EMBL/GenBank/DDBJ databases">
        <authorList>
            <person name="Berger JAMES D."/>
            <person name="Berger JAMES D."/>
        </authorList>
    </citation>
    <scope>NUCLEOTIDE SEQUENCE [LARGE SCALE GENOMIC DNA]</scope>
</reference>
<comment type="pathway">
    <text evidence="1">Protein modification; protein ubiquitination.</text>
</comment>
<evidence type="ECO:0000259" key="3">
    <source>
        <dbReference type="PROSITE" id="PS50181"/>
    </source>
</evidence>
<feature type="domain" description="F-box" evidence="3">
    <location>
        <begin position="103"/>
        <end position="149"/>
    </location>
</feature>
<reference evidence="5" key="2">
    <citation type="submission" date="2023-11" db="UniProtKB">
        <authorList>
            <consortium name="WormBaseParasite"/>
        </authorList>
    </citation>
    <scope>IDENTIFICATION</scope>
</reference>
<dbReference type="CDD" id="cd22106">
    <property type="entry name" value="F-box_FBXO36"/>
    <property type="match status" value="1"/>
</dbReference>
<dbReference type="PANTHER" id="PTHR46550:SF1">
    <property type="entry name" value="F-BOX PROTEIN 3"/>
    <property type="match status" value="1"/>
</dbReference>
<sequence>MLNAYRNPIFVYYNLFDLSSIAQFAAVAPSPSKDFHHLLITADEIKWRWWKITSRNDGAKYHPGESVSTYEEFEHDDRMQNEILRVMGQETLDYCLNLCSGKLDYLVRLPYEILVKIISYLNLEDVINLGVTSKFLNQMCNSESLWREIYIGTTSVQPNEAIEDLAKLFGWKKLFFTSKLHLQVKSIKKVQLRRLTLEKNGESGDGQLNVPHNTQLH</sequence>
<dbReference type="PROSITE" id="PS50181">
    <property type="entry name" value="FBOX"/>
    <property type="match status" value="1"/>
</dbReference>
<dbReference type="Pfam" id="PF12937">
    <property type="entry name" value="F-box-like"/>
    <property type="match status" value="1"/>
</dbReference>
<keyword evidence="4" id="KW-1185">Reference proteome</keyword>
<evidence type="ECO:0000256" key="2">
    <source>
        <dbReference type="ARBA" id="ARBA00022786"/>
    </source>
</evidence>
<evidence type="ECO:0000256" key="1">
    <source>
        <dbReference type="ARBA" id="ARBA00004906"/>
    </source>
</evidence>
<dbReference type="InterPro" id="IPR001810">
    <property type="entry name" value="F-box_dom"/>
</dbReference>
<organism evidence="4 5">
    <name type="scientific">Trichobilharzia regenti</name>
    <name type="common">Nasal bird schistosome</name>
    <dbReference type="NCBI Taxonomy" id="157069"/>
    <lineage>
        <taxon>Eukaryota</taxon>
        <taxon>Metazoa</taxon>
        <taxon>Spiralia</taxon>
        <taxon>Lophotrochozoa</taxon>
        <taxon>Platyhelminthes</taxon>
        <taxon>Trematoda</taxon>
        <taxon>Digenea</taxon>
        <taxon>Strigeidida</taxon>
        <taxon>Schistosomatoidea</taxon>
        <taxon>Schistosomatidae</taxon>
        <taxon>Trichobilharzia</taxon>
    </lineage>
</organism>
<dbReference type="AlphaFoldDB" id="A0AA85K570"/>
<name>A0AA85K570_TRIRE</name>
<protein>
    <submittedName>
        <fullName evidence="5">F-box domain-containing protein</fullName>
    </submittedName>
</protein>
<dbReference type="GO" id="GO:0005737">
    <property type="term" value="C:cytoplasm"/>
    <property type="evidence" value="ECO:0007669"/>
    <property type="project" value="TreeGrafter"/>
</dbReference>
<proteinExistence type="predicted"/>
<evidence type="ECO:0000313" key="5">
    <source>
        <dbReference type="WBParaSite" id="TREG1_64250.3"/>
    </source>
</evidence>